<feature type="domain" description="Peptidase C39" evidence="1">
    <location>
        <begin position="9"/>
        <end position="125"/>
    </location>
</feature>
<sequence length="125" mass="14204">MYYKNYVSQVDEKDCGVACLAMILKNFGSNVSLAYLRDISKTDKEGTTALGLVKTAELMGMETKAIRADSSLFDKDDIPYPFIAHIITEEKYFHYVTVVRKRGNKLFVADPDPTEKIKKYLSIHL</sequence>
<dbReference type="EMBL" id="AEQN01000016">
    <property type="protein sequence ID" value="EFV01903.1"/>
    <property type="molecule type" value="Genomic_DNA"/>
</dbReference>
<dbReference type="PROSITE" id="PS50990">
    <property type="entry name" value="PEPTIDASE_C39"/>
    <property type="match status" value="1"/>
</dbReference>
<dbReference type="InterPro" id="IPR005074">
    <property type="entry name" value="Peptidase_C39"/>
</dbReference>
<keyword evidence="3" id="KW-1185">Reference proteome</keyword>
<proteinExistence type="predicted"/>
<dbReference type="MEROPS" id="C39.001"/>
<dbReference type="GO" id="GO:0005524">
    <property type="term" value="F:ATP binding"/>
    <property type="evidence" value="ECO:0007669"/>
    <property type="project" value="InterPro"/>
</dbReference>
<dbReference type="Proteomes" id="UP000004754">
    <property type="component" value="Unassembled WGS sequence"/>
</dbReference>
<dbReference type="GO" id="GO:0006508">
    <property type="term" value="P:proteolysis"/>
    <property type="evidence" value="ECO:0007669"/>
    <property type="project" value="InterPro"/>
</dbReference>
<dbReference type="AlphaFoldDB" id="E6MH13"/>
<gene>
    <name evidence="2" type="ORF">HMP0721_1297</name>
</gene>
<name>E6MH13_9FIRM</name>
<comment type="caution">
    <text evidence="2">The sequence shown here is derived from an EMBL/GenBank/DDBJ whole genome shotgun (WGS) entry which is preliminary data.</text>
</comment>
<dbReference type="GO" id="GO:0016020">
    <property type="term" value="C:membrane"/>
    <property type="evidence" value="ECO:0007669"/>
    <property type="project" value="InterPro"/>
</dbReference>
<reference evidence="2 3" key="1">
    <citation type="submission" date="2010-12" db="EMBL/GenBank/DDBJ databases">
        <authorList>
            <person name="Muzny D."/>
            <person name="Qin X."/>
            <person name="Deng J."/>
            <person name="Jiang H."/>
            <person name="Liu Y."/>
            <person name="Qu J."/>
            <person name="Song X.-Z."/>
            <person name="Zhang L."/>
            <person name="Thornton R."/>
            <person name="Coyle M."/>
            <person name="Francisco L."/>
            <person name="Jackson L."/>
            <person name="Javaid M."/>
            <person name="Korchina V."/>
            <person name="Kovar C."/>
            <person name="Mata R."/>
            <person name="Mathew T."/>
            <person name="Ngo R."/>
            <person name="Nguyen L."/>
            <person name="Nguyen N."/>
            <person name="Okwuonu G."/>
            <person name="Ongeri F."/>
            <person name="Pham C."/>
            <person name="Simmons D."/>
            <person name="Wilczek-Boney K."/>
            <person name="Hale W."/>
            <person name="Jakkamsetti A."/>
            <person name="Pham P."/>
            <person name="Ruth R."/>
            <person name="San Lucas F."/>
            <person name="Warren J."/>
            <person name="Zhang J."/>
            <person name="Zhao Z."/>
            <person name="Zhou C."/>
            <person name="Zhu D."/>
            <person name="Lee S."/>
            <person name="Bess C."/>
            <person name="Blankenburg K."/>
            <person name="Forbes L."/>
            <person name="Fu Q."/>
            <person name="Gubbala S."/>
            <person name="Hirani K."/>
            <person name="Jayaseelan J.C."/>
            <person name="Lara F."/>
            <person name="Munidasa M."/>
            <person name="Palculict T."/>
            <person name="Patil S."/>
            <person name="Pu L.-L."/>
            <person name="Saada N."/>
            <person name="Tang L."/>
            <person name="Weissenberger G."/>
            <person name="Zhu Y."/>
            <person name="Hemphill L."/>
            <person name="Shang Y."/>
            <person name="Youmans B."/>
            <person name="Ayvaz T."/>
            <person name="Ross M."/>
            <person name="Santibanez J."/>
            <person name="Aqrawi P."/>
            <person name="Gross S."/>
            <person name="Joshi V."/>
            <person name="Fowler G."/>
            <person name="Nazareth L."/>
            <person name="Reid J."/>
            <person name="Worley K."/>
            <person name="Petrosino J."/>
            <person name="Highlander S."/>
            <person name="Gibbs R."/>
        </authorList>
    </citation>
    <scope>NUCLEOTIDE SEQUENCE [LARGE SCALE GENOMIC DNA]</scope>
    <source>
        <strain evidence="2 3">ATCC 23263</strain>
    </source>
</reference>
<dbReference type="Pfam" id="PF03412">
    <property type="entry name" value="Peptidase_C39"/>
    <property type="match status" value="1"/>
</dbReference>
<organism evidence="2 3">
    <name type="scientific">Pseudoramibacter alactolyticus ATCC 23263</name>
    <dbReference type="NCBI Taxonomy" id="887929"/>
    <lineage>
        <taxon>Bacteria</taxon>
        <taxon>Bacillati</taxon>
        <taxon>Bacillota</taxon>
        <taxon>Clostridia</taxon>
        <taxon>Eubacteriales</taxon>
        <taxon>Eubacteriaceae</taxon>
        <taxon>Pseudoramibacter</taxon>
    </lineage>
</organism>
<evidence type="ECO:0000259" key="1">
    <source>
        <dbReference type="PROSITE" id="PS50990"/>
    </source>
</evidence>
<evidence type="ECO:0000313" key="2">
    <source>
        <dbReference type="EMBL" id="EFV01903.1"/>
    </source>
</evidence>
<dbReference type="HOGENOM" id="CLU_000604_37_4_9"/>
<protein>
    <submittedName>
        <fullName evidence="2">Peptidase, C39 family</fullName>
    </submittedName>
</protein>
<accession>E6MH13</accession>
<dbReference type="GO" id="GO:0008233">
    <property type="term" value="F:peptidase activity"/>
    <property type="evidence" value="ECO:0007669"/>
    <property type="project" value="InterPro"/>
</dbReference>
<dbReference type="STRING" id="887929.HMP0721_1297"/>
<dbReference type="Gene3D" id="3.90.70.10">
    <property type="entry name" value="Cysteine proteinases"/>
    <property type="match status" value="1"/>
</dbReference>
<dbReference type="CDD" id="cd02418">
    <property type="entry name" value="Peptidase_C39B"/>
    <property type="match status" value="1"/>
</dbReference>
<dbReference type="eggNOG" id="COG2274">
    <property type="taxonomic scope" value="Bacteria"/>
</dbReference>
<evidence type="ECO:0000313" key="3">
    <source>
        <dbReference type="Proteomes" id="UP000004754"/>
    </source>
</evidence>
<dbReference type="RefSeq" id="WP_006598720.1">
    <property type="nucleotide sequence ID" value="NZ_GL622359.1"/>
</dbReference>